<dbReference type="InterPro" id="IPR045584">
    <property type="entry name" value="Pilin-like"/>
</dbReference>
<dbReference type="Pfam" id="PF07963">
    <property type="entry name" value="N_methyl"/>
    <property type="match status" value="1"/>
</dbReference>
<keyword evidence="1" id="KW-0812">Transmembrane</keyword>
<comment type="caution">
    <text evidence="2">The sequence shown here is derived from an EMBL/GenBank/DDBJ whole genome shotgun (WGS) entry which is preliminary data.</text>
</comment>
<dbReference type="SUPFAM" id="SSF54523">
    <property type="entry name" value="Pili subunits"/>
    <property type="match status" value="1"/>
</dbReference>
<reference evidence="2" key="1">
    <citation type="submission" date="2020-07" db="EMBL/GenBank/DDBJ databases">
        <title>Genomic analysis of a strain of Sedimentibacter Hydroxybenzoicus DSM7310.</title>
        <authorList>
            <person name="Ma S."/>
        </authorList>
    </citation>
    <scope>NUCLEOTIDE SEQUENCE</scope>
    <source>
        <strain evidence="2">DSM 7310</strain>
    </source>
</reference>
<dbReference type="EMBL" id="JACBNQ010000008">
    <property type="protein sequence ID" value="NYB74299.1"/>
    <property type="molecule type" value="Genomic_DNA"/>
</dbReference>
<dbReference type="RefSeq" id="WP_179238002.1">
    <property type="nucleotide sequence ID" value="NZ_JACBNQ010000008.1"/>
</dbReference>
<evidence type="ECO:0000313" key="2">
    <source>
        <dbReference type="EMBL" id="NYB74299.1"/>
    </source>
</evidence>
<organism evidence="2 3">
    <name type="scientific">Sedimentibacter hydroxybenzoicus DSM 7310</name>
    <dbReference type="NCBI Taxonomy" id="1123245"/>
    <lineage>
        <taxon>Bacteria</taxon>
        <taxon>Bacillati</taxon>
        <taxon>Bacillota</taxon>
        <taxon>Tissierellia</taxon>
        <taxon>Sedimentibacter</taxon>
    </lineage>
</organism>
<dbReference type="Proteomes" id="UP000611629">
    <property type="component" value="Unassembled WGS sequence"/>
</dbReference>
<feature type="transmembrane region" description="Helical" evidence="1">
    <location>
        <begin position="12"/>
        <end position="34"/>
    </location>
</feature>
<proteinExistence type="predicted"/>
<evidence type="ECO:0000313" key="3">
    <source>
        <dbReference type="Proteomes" id="UP000611629"/>
    </source>
</evidence>
<gene>
    <name evidence="2" type="ORF">HZF24_09090</name>
</gene>
<keyword evidence="1" id="KW-1133">Transmembrane helix</keyword>
<keyword evidence="3" id="KW-1185">Reference proteome</keyword>
<sequence>MFRLVNKLKNKKGFTLIELIVVLAVLGIIMAIAVPRFVGVQEQAKVDADYASGSLIAKTAEIYAAKGMNATDIESKLQDDFPQDIKFQSSKISGQTLDDVKITVANGSVTVKVTKGSTDYEIYPENDLDE</sequence>
<accession>A0A974BJF5</accession>
<protein>
    <submittedName>
        <fullName evidence="2">Pilin</fullName>
    </submittedName>
</protein>
<name>A0A974BJF5_SEDHY</name>
<dbReference type="Gene3D" id="3.30.700.10">
    <property type="entry name" value="Glycoprotein, Type 4 Pilin"/>
    <property type="match status" value="1"/>
</dbReference>
<keyword evidence="1" id="KW-0472">Membrane</keyword>
<dbReference type="AlphaFoldDB" id="A0A974BJF5"/>
<dbReference type="NCBIfam" id="TIGR02532">
    <property type="entry name" value="IV_pilin_GFxxxE"/>
    <property type="match status" value="1"/>
</dbReference>
<dbReference type="PROSITE" id="PS00409">
    <property type="entry name" value="PROKAR_NTER_METHYL"/>
    <property type="match status" value="1"/>
</dbReference>
<dbReference type="InterPro" id="IPR012902">
    <property type="entry name" value="N_methyl_site"/>
</dbReference>
<evidence type="ECO:0000256" key="1">
    <source>
        <dbReference type="SAM" id="Phobius"/>
    </source>
</evidence>